<feature type="chain" id="PRO_5023942196" description="Right handed beta helix domain-containing protein" evidence="1">
    <location>
        <begin position="18"/>
        <end position="837"/>
    </location>
</feature>
<accession>A0A5J4VGI5</accession>
<name>A0A5J4VGI5_9EUKA</name>
<sequence length="837" mass="91399">MYFVLLLLVSSFINVHGIEYYVNHLGSDESTCTSTSQSCQTLGANSIKDNINAKNTVIIYVVDTTSISYQLTIRETSSPRILRNFPDSSTATSEIHINTGGYFDIQGSVEFKFINFVVESGPNRIIDGQASFEIITINNCKMTMGNQVEQIQSSLVYLEYNGILNIDNLTVKDIRSTQNIIFISGASEVNIDNSLFENITNSNSNGIIHGYLYATQQKLYVTRTQFIQCKSTASNSQGGALDITLNEQSEVNLNQVDFTECESNKGGGMNLQLQHESKLTLESCTFTGCISNSDGGGIFAQLERETYFTLTSCSFTQCKSNGNGGGLYAFIDEASIEIDNKCNFYRCLSKAGNGGGIYIDSRYISILQFKMSAILQECKAKYSSSSTKPTGYGGGIFIGERETFDSTQTIFDLNEMKIEGNKADKLGQSLFVAMADIEKWCLQGNAGYYVKGNYSDTLSNENELMCIEVNQNTFDGYSDTEIRSNSKYLEPYWNLDACQIDDERDECKCIPIGDMHTHCAGVTILCNKASQSELAGVSTDICGCIPIGDLRTSECPETIPCDKASSTNLTGLPKKICDCRSIGDPRRKRCPTSTPCESATAVELEDVPVGLCACLVIGDLRQTECSQSQDCETKSTEELKSVPVGFCPCISIGDPRSECVDTVACDKASKEDLTGLPTNICTCVGFGDPRQPECYETKPCEAAPAEKLEKIPISLCECFTIGDPREPCNICTGTGDKEDCICTSTFHPATCVCPHNDEIYTEEICSADKSVHVDCSQITIETSEVDCPCPSDPDQLDQDPRKDTICKTTGKEASGSIRALQSVIVVAVTIPILAVFF</sequence>
<evidence type="ECO:0008006" key="4">
    <source>
        <dbReference type="Google" id="ProtNLM"/>
    </source>
</evidence>
<evidence type="ECO:0000313" key="3">
    <source>
        <dbReference type="Proteomes" id="UP000324800"/>
    </source>
</evidence>
<comment type="caution">
    <text evidence="2">The sequence shown here is derived from an EMBL/GenBank/DDBJ whole genome shotgun (WGS) entry which is preliminary data.</text>
</comment>
<organism evidence="2 3">
    <name type="scientific">Streblomastix strix</name>
    <dbReference type="NCBI Taxonomy" id="222440"/>
    <lineage>
        <taxon>Eukaryota</taxon>
        <taxon>Metamonada</taxon>
        <taxon>Preaxostyla</taxon>
        <taxon>Oxymonadida</taxon>
        <taxon>Streblomastigidae</taxon>
        <taxon>Streblomastix</taxon>
    </lineage>
</organism>
<dbReference type="SUPFAM" id="SSF51126">
    <property type="entry name" value="Pectin lyase-like"/>
    <property type="match status" value="1"/>
</dbReference>
<dbReference type="AlphaFoldDB" id="A0A5J4VGI5"/>
<evidence type="ECO:0000313" key="2">
    <source>
        <dbReference type="EMBL" id="KAA6381708.1"/>
    </source>
</evidence>
<proteinExistence type="predicted"/>
<protein>
    <recommendedName>
        <fullName evidence="4">Right handed beta helix domain-containing protein</fullName>
    </recommendedName>
</protein>
<dbReference type="Proteomes" id="UP000324800">
    <property type="component" value="Unassembled WGS sequence"/>
</dbReference>
<keyword evidence="1" id="KW-0732">Signal</keyword>
<dbReference type="InterPro" id="IPR011050">
    <property type="entry name" value="Pectin_lyase_fold/virulence"/>
</dbReference>
<gene>
    <name evidence="2" type="ORF">EZS28_022765</name>
</gene>
<evidence type="ECO:0000256" key="1">
    <source>
        <dbReference type="SAM" id="SignalP"/>
    </source>
</evidence>
<reference evidence="2 3" key="1">
    <citation type="submission" date="2019-03" db="EMBL/GenBank/DDBJ databases">
        <title>Single cell metagenomics reveals metabolic interactions within the superorganism composed of flagellate Streblomastix strix and complex community of Bacteroidetes bacteria on its surface.</title>
        <authorList>
            <person name="Treitli S.C."/>
            <person name="Kolisko M."/>
            <person name="Husnik F."/>
            <person name="Keeling P."/>
            <person name="Hampl V."/>
        </authorList>
    </citation>
    <scope>NUCLEOTIDE SEQUENCE [LARGE SCALE GENOMIC DNA]</scope>
    <source>
        <strain evidence="2">ST1C</strain>
    </source>
</reference>
<dbReference type="EMBL" id="SNRW01007173">
    <property type="protein sequence ID" value="KAA6381708.1"/>
    <property type="molecule type" value="Genomic_DNA"/>
</dbReference>
<feature type="signal peptide" evidence="1">
    <location>
        <begin position="1"/>
        <end position="17"/>
    </location>
</feature>